<reference evidence="2 3" key="1">
    <citation type="submission" date="2016-12" db="EMBL/GenBank/DDBJ databases">
        <title>The draft genome sequence of HSLHS2.</title>
        <authorList>
            <person name="Hu D."/>
            <person name="Wang L."/>
            <person name="Shao Z."/>
        </authorList>
    </citation>
    <scope>NUCLEOTIDE SEQUENCE [LARGE SCALE GENOMIC DNA]</scope>
    <source>
        <strain evidence="2">MCCC 1A06712</strain>
    </source>
</reference>
<evidence type="ECO:0000313" key="2">
    <source>
        <dbReference type="EMBL" id="OUD08555.1"/>
    </source>
</evidence>
<keyword evidence="3" id="KW-1185">Reference proteome</keyword>
<protein>
    <submittedName>
        <fullName evidence="2">Sugar epimerase</fullName>
    </submittedName>
</protein>
<proteinExistence type="predicted"/>
<feature type="domain" description="Xylose isomerase-like TIM barrel" evidence="1">
    <location>
        <begin position="19"/>
        <end position="266"/>
    </location>
</feature>
<dbReference type="PANTHER" id="PTHR12110">
    <property type="entry name" value="HYDROXYPYRUVATE ISOMERASE"/>
    <property type="match status" value="1"/>
</dbReference>
<dbReference type="Gene3D" id="3.20.20.150">
    <property type="entry name" value="Divalent-metal-dependent TIM barrel enzymes"/>
    <property type="match status" value="1"/>
</dbReference>
<dbReference type="InterPro" id="IPR036237">
    <property type="entry name" value="Xyl_isomerase-like_sf"/>
</dbReference>
<dbReference type="Pfam" id="PF01261">
    <property type="entry name" value="AP_endonuc_2"/>
    <property type="match status" value="1"/>
</dbReference>
<sequence>MKRALNQMTAPHLSFTEFVELAANLGCVGIEARNDMDSLGRPLFDGIDAADAGELVRAKGLRLLGLSQVYPFNSWDDQRRSEVENLISIAQKAGAETISLIPRNDGAGCANGERQANLRIALKEIYPMLKDANMVALVEPLGFTQSSLRKKSELVDTIDTLHLGDRFKIVHDTFHHTLAHETEYFPSATGIVHISGVSDPAPTTVQMTDAHRILVDRNDRLSNIAQIKDLIASGYDGAFSYECFSPETQNMANLETALAESFDHIEAELNR</sequence>
<dbReference type="AlphaFoldDB" id="A0A251WWN0"/>
<comment type="caution">
    <text evidence="2">The sequence shown here is derived from an EMBL/GenBank/DDBJ whole genome shotgun (WGS) entry which is preliminary data.</text>
</comment>
<name>A0A251WWN0_9RHOB</name>
<accession>A0A251WWN0</accession>
<dbReference type="Proteomes" id="UP000194664">
    <property type="component" value="Unassembled WGS sequence"/>
</dbReference>
<dbReference type="InterPro" id="IPR014621">
    <property type="entry name" value="UCP036778_sugar_epimerase"/>
</dbReference>
<dbReference type="InterPro" id="IPR013022">
    <property type="entry name" value="Xyl_isomerase-like_TIM-brl"/>
</dbReference>
<dbReference type="RefSeq" id="WP_086452251.1">
    <property type="nucleotide sequence ID" value="NZ_MSPP01000005.1"/>
</dbReference>
<dbReference type="SUPFAM" id="SSF51658">
    <property type="entry name" value="Xylose isomerase-like"/>
    <property type="match status" value="1"/>
</dbReference>
<organism evidence="2 3">
    <name type="scientific">Marivivens niveibacter</name>
    <dbReference type="NCBI Taxonomy" id="1930667"/>
    <lineage>
        <taxon>Bacteria</taxon>
        <taxon>Pseudomonadati</taxon>
        <taxon>Pseudomonadota</taxon>
        <taxon>Alphaproteobacteria</taxon>
        <taxon>Rhodobacterales</taxon>
        <taxon>Paracoccaceae</taxon>
        <taxon>Marivivens group</taxon>
        <taxon>Marivivens</taxon>
    </lineage>
</organism>
<evidence type="ECO:0000313" key="3">
    <source>
        <dbReference type="Proteomes" id="UP000194664"/>
    </source>
</evidence>
<gene>
    <name evidence="2" type="ORF">BVC71_13745</name>
</gene>
<dbReference type="InterPro" id="IPR050312">
    <property type="entry name" value="IolE/XylAMocC-like"/>
</dbReference>
<dbReference type="OrthoDB" id="2274384at2"/>
<evidence type="ECO:0000259" key="1">
    <source>
        <dbReference type="Pfam" id="PF01261"/>
    </source>
</evidence>
<dbReference type="PIRSF" id="PIRSF036778">
    <property type="entry name" value="UCP036778"/>
    <property type="match status" value="1"/>
</dbReference>
<dbReference type="EMBL" id="MSPP01000005">
    <property type="protein sequence ID" value="OUD08555.1"/>
    <property type="molecule type" value="Genomic_DNA"/>
</dbReference>